<sequence length="377" mass="40397">MLFCVVGLLLASNVTTGIALYFAPEINSLFREDNGTLVTAYEQRITQLRLEVDRLHSRQYAQMGDMNLQMHDLVNQQEVLFEQHEYVRALTEMARELGITQHAETDPLVTSSISSAPATPPTDTAQLAASLLAMQEETRMALVSLSDAATLSANEIAAELDTIGIAAPLESSGIGGPFLPARGSGISIVEEANAVADALGRYQTARQILLTAPVRSPIAGASSVSSNFGNRMDPFLKRTAFHSGMDFRATTGTAVLSAAHGVVTFAGTNGGYGKMVEIDHGGGLITRYAHLSQILVGKGQKVTGGERVGLSGSTGRSTGPHLHFEVRRNGAAIEPAHFLSAGRALSRYLQQPEARQSMRSRRRLPSRPRHAGRARLP</sequence>
<evidence type="ECO:0000313" key="10">
    <source>
        <dbReference type="Proteomes" id="UP000253759"/>
    </source>
</evidence>
<keyword evidence="6" id="KW-0482">Metalloprotease</keyword>
<dbReference type="Gene3D" id="2.70.70.10">
    <property type="entry name" value="Glucose Permease (Domain IIA)"/>
    <property type="match status" value="1"/>
</dbReference>
<comment type="caution">
    <text evidence="9">The sequence shown here is derived from an EMBL/GenBank/DDBJ whole genome shotgun (WGS) entry which is preliminary data.</text>
</comment>
<protein>
    <submittedName>
        <fullName evidence="9">M23 family peptidase</fullName>
    </submittedName>
</protein>
<dbReference type="EMBL" id="QQNH01000007">
    <property type="protein sequence ID" value="RDE09333.1"/>
    <property type="molecule type" value="Genomic_DNA"/>
</dbReference>
<feature type="compositionally biased region" description="Basic residues" evidence="7">
    <location>
        <begin position="358"/>
        <end position="377"/>
    </location>
</feature>
<feature type="domain" description="M23ase beta-sheet core" evidence="8">
    <location>
        <begin position="241"/>
        <end position="335"/>
    </location>
</feature>
<keyword evidence="5" id="KW-0862">Zinc</keyword>
<evidence type="ECO:0000259" key="8">
    <source>
        <dbReference type="Pfam" id="PF01551"/>
    </source>
</evidence>
<evidence type="ECO:0000256" key="5">
    <source>
        <dbReference type="ARBA" id="ARBA00022833"/>
    </source>
</evidence>
<keyword evidence="3" id="KW-0479">Metal-binding</keyword>
<evidence type="ECO:0000256" key="6">
    <source>
        <dbReference type="ARBA" id="ARBA00023049"/>
    </source>
</evidence>
<keyword evidence="4" id="KW-0378">Hydrolase</keyword>
<evidence type="ECO:0000256" key="4">
    <source>
        <dbReference type="ARBA" id="ARBA00022801"/>
    </source>
</evidence>
<dbReference type="Proteomes" id="UP000253759">
    <property type="component" value="Unassembled WGS sequence"/>
</dbReference>
<evidence type="ECO:0000256" key="7">
    <source>
        <dbReference type="SAM" id="MobiDB-lite"/>
    </source>
</evidence>
<dbReference type="InterPro" id="IPR011055">
    <property type="entry name" value="Dup_hybrid_motif"/>
</dbReference>
<dbReference type="CDD" id="cd12797">
    <property type="entry name" value="M23_peptidase"/>
    <property type="match status" value="1"/>
</dbReference>
<evidence type="ECO:0000313" key="9">
    <source>
        <dbReference type="EMBL" id="RDE09333.1"/>
    </source>
</evidence>
<feature type="region of interest" description="Disordered" evidence="7">
    <location>
        <begin position="350"/>
        <end position="377"/>
    </location>
</feature>
<dbReference type="GO" id="GO:0046872">
    <property type="term" value="F:metal ion binding"/>
    <property type="evidence" value="ECO:0007669"/>
    <property type="project" value="UniProtKB-KW"/>
</dbReference>
<comment type="cofactor">
    <cofactor evidence="1">
        <name>Zn(2+)</name>
        <dbReference type="ChEBI" id="CHEBI:29105"/>
    </cofactor>
</comment>
<keyword evidence="2" id="KW-0645">Protease</keyword>
<evidence type="ECO:0000256" key="3">
    <source>
        <dbReference type="ARBA" id="ARBA00022723"/>
    </source>
</evidence>
<name>A0A369W4S7_9HYPH</name>
<keyword evidence="10" id="KW-1185">Reference proteome</keyword>
<dbReference type="PANTHER" id="PTHR21666:SF288">
    <property type="entry name" value="CELL DIVISION PROTEIN YTFB"/>
    <property type="match status" value="1"/>
</dbReference>
<accession>A0A369W4S7</accession>
<organism evidence="9 10">
    <name type="scientific">Pelagibacterium lacus</name>
    <dbReference type="NCBI Taxonomy" id="2282655"/>
    <lineage>
        <taxon>Bacteria</taxon>
        <taxon>Pseudomonadati</taxon>
        <taxon>Pseudomonadota</taxon>
        <taxon>Alphaproteobacteria</taxon>
        <taxon>Hyphomicrobiales</taxon>
        <taxon>Devosiaceae</taxon>
        <taxon>Pelagibacterium</taxon>
    </lineage>
</organism>
<gene>
    <name evidence="9" type="ORF">DVH29_07170</name>
</gene>
<dbReference type="InterPro" id="IPR016047">
    <property type="entry name" value="M23ase_b-sheet_dom"/>
</dbReference>
<dbReference type="RefSeq" id="WP_114645586.1">
    <property type="nucleotide sequence ID" value="NZ_QQNH01000007.1"/>
</dbReference>
<evidence type="ECO:0000256" key="1">
    <source>
        <dbReference type="ARBA" id="ARBA00001947"/>
    </source>
</evidence>
<proteinExistence type="predicted"/>
<evidence type="ECO:0000256" key="2">
    <source>
        <dbReference type="ARBA" id="ARBA00022670"/>
    </source>
</evidence>
<dbReference type="FunFam" id="2.70.70.10:FF:000006">
    <property type="entry name" value="M23 family peptidase"/>
    <property type="match status" value="1"/>
</dbReference>
<dbReference type="PANTHER" id="PTHR21666">
    <property type="entry name" value="PEPTIDASE-RELATED"/>
    <property type="match status" value="1"/>
</dbReference>
<dbReference type="AlphaFoldDB" id="A0A369W4S7"/>
<dbReference type="GO" id="GO:0004222">
    <property type="term" value="F:metalloendopeptidase activity"/>
    <property type="evidence" value="ECO:0007669"/>
    <property type="project" value="TreeGrafter"/>
</dbReference>
<dbReference type="InterPro" id="IPR050570">
    <property type="entry name" value="Cell_wall_metabolism_enzyme"/>
</dbReference>
<dbReference type="GO" id="GO:0006508">
    <property type="term" value="P:proteolysis"/>
    <property type="evidence" value="ECO:0007669"/>
    <property type="project" value="UniProtKB-KW"/>
</dbReference>
<dbReference type="OrthoDB" id="9805070at2"/>
<dbReference type="SUPFAM" id="SSF51261">
    <property type="entry name" value="Duplicated hybrid motif"/>
    <property type="match status" value="1"/>
</dbReference>
<reference evidence="10" key="1">
    <citation type="submission" date="2018-07" db="EMBL/GenBank/DDBJ databases">
        <authorList>
            <person name="Liu B.-T."/>
            <person name="Du Z."/>
        </authorList>
    </citation>
    <scope>NUCLEOTIDE SEQUENCE [LARGE SCALE GENOMIC DNA]</scope>
    <source>
        <strain evidence="10">XYN52</strain>
    </source>
</reference>
<dbReference type="Pfam" id="PF01551">
    <property type="entry name" value="Peptidase_M23"/>
    <property type="match status" value="1"/>
</dbReference>